<organism evidence="2 3">
    <name type="scientific">Achromobacter kerstersii</name>
    <dbReference type="NCBI Taxonomy" id="1353890"/>
    <lineage>
        <taxon>Bacteria</taxon>
        <taxon>Pseudomonadati</taxon>
        <taxon>Pseudomonadota</taxon>
        <taxon>Betaproteobacteria</taxon>
        <taxon>Burkholderiales</taxon>
        <taxon>Alcaligenaceae</taxon>
        <taxon>Achromobacter</taxon>
    </lineage>
</organism>
<name>A0A6S7AGI9_9BURK</name>
<evidence type="ECO:0000313" key="3">
    <source>
        <dbReference type="Proteomes" id="UP000494269"/>
    </source>
</evidence>
<dbReference type="Proteomes" id="UP000494269">
    <property type="component" value="Unassembled WGS sequence"/>
</dbReference>
<reference evidence="2 3" key="1">
    <citation type="submission" date="2020-04" db="EMBL/GenBank/DDBJ databases">
        <authorList>
            <person name="De Canck E."/>
        </authorList>
    </citation>
    <scope>NUCLEOTIDE SEQUENCE [LARGE SCALE GENOMIC DNA]</scope>
    <source>
        <strain evidence="2 3">LMG 3441</strain>
    </source>
</reference>
<gene>
    <name evidence="2" type="ORF">LMG3441_04587</name>
</gene>
<keyword evidence="3" id="KW-1185">Reference proteome</keyword>
<keyword evidence="1" id="KW-0812">Transmembrane</keyword>
<proteinExistence type="predicted"/>
<accession>A0A6S7AGI9</accession>
<evidence type="ECO:0000313" key="2">
    <source>
        <dbReference type="EMBL" id="CAB3730127.1"/>
    </source>
</evidence>
<sequence length="79" mass="9516">MNIYHHISAFWGDYAPVVWMTIVTWVGMRVVFWLEDRVRERRYRAAGPGIRQRLTVLQAQRHRAQRILARINAEEARLR</sequence>
<evidence type="ECO:0000256" key="1">
    <source>
        <dbReference type="SAM" id="Phobius"/>
    </source>
</evidence>
<feature type="transmembrane region" description="Helical" evidence="1">
    <location>
        <begin position="14"/>
        <end position="34"/>
    </location>
</feature>
<dbReference type="AlphaFoldDB" id="A0A6S7AGI9"/>
<keyword evidence="1" id="KW-0472">Membrane</keyword>
<dbReference type="RefSeq" id="WP_175171076.1">
    <property type="nucleotide sequence ID" value="NZ_CADIJQ010000009.1"/>
</dbReference>
<keyword evidence="1" id="KW-1133">Transmembrane helix</keyword>
<dbReference type="EMBL" id="CADIJQ010000009">
    <property type="protein sequence ID" value="CAB3730127.1"/>
    <property type="molecule type" value="Genomic_DNA"/>
</dbReference>
<protein>
    <submittedName>
        <fullName evidence="2">Uncharacterized protein</fullName>
    </submittedName>
</protein>